<dbReference type="EMBL" id="VIWY01000004">
    <property type="protein sequence ID" value="TWG14672.1"/>
    <property type="molecule type" value="Genomic_DNA"/>
</dbReference>
<evidence type="ECO:0000313" key="3">
    <source>
        <dbReference type="Proteomes" id="UP000320239"/>
    </source>
</evidence>
<gene>
    <name evidence="2" type="ORF">FHX34_104978</name>
</gene>
<feature type="transmembrane region" description="Helical" evidence="1">
    <location>
        <begin position="78"/>
        <end position="103"/>
    </location>
</feature>
<evidence type="ECO:0008006" key="4">
    <source>
        <dbReference type="Google" id="ProtNLM"/>
    </source>
</evidence>
<accession>A0A561VSR9</accession>
<comment type="caution">
    <text evidence="2">The sequence shown here is derived from an EMBL/GenBank/DDBJ whole genome shotgun (WGS) entry which is preliminary data.</text>
</comment>
<dbReference type="RefSeq" id="WP_122980603.1">
    <property type="nucleotide sequence ID" value="NZ_BOMX01000004.1"/>
</dbReference>
<evidence type="ECO:0000313" key="2">
    <source>
        <dbReference type="EMBL" id="TWG14672.1"/>
    </source>
</evidence>
<feature type="transmembrane region" description="Helical" evidence="1">
    <location>
        <begin position="135"/>
        <end position="155"/>
    </location>
</feature>
<feature type="transmembrane region" description="Helical" evidence="1">
    <location>
        <begin position="39"/>
        <end position="57"/>
    </location>
</feature>
<sequence>MIGVLRSEIHRSLTVRSSWASLTGLALLSAAVGLLSEDFWSLFACLGTFGAAVLITAQHYQHRTAVLVFLGEPNRLRVLVAQCLVAALFGVVLAAASGVVVALQGETRQYWATLSAVPLTAVFGVANATVVRRPLWLLAGYAGWVLFVEGLLGKLEGPLPISGALMATSGDPRGLPILLAWTVPALAAAGWVIRRDLAGD</sequence>
<keyword evidence="1" id="KW-0812">Transmembrane</keyword>
<evidence type="ECO:0000256" key="1">
    <source>
        <dbReference type="SAM" id="Phobius"/>
    </source>
</evidence>
<dbReference type="Proteomes" id="UP000320239">
    <property type="component" value="Unassembled WGS sequence"/>
</dbReference>
<keyword evidence="1" id="KW-0472">Membrane</keyword>
<keyword evidence="1" id="KW-1133">Transmembrane helix</keyword>
<dbReference type="OrthoDB" id="3295418at2"/>
<feature type="transmembrane region" description="Helical" evidence="1">
    <location>
        <begin position="175"/>
        <end position="193"/>
    </location>
</feature>
<reference evidence="2 3" key="1">
    <citation type="submission" date="2019-06" db="EMBL/GenBank/DDBJ databases">
        <title>Sequencing the genomes of 1000 actinobacteria strains.</title>
        <authorList>
            <person name="Klenk H.-P."/>
        </authorList>
    </citation>
    <scope>NUCLEOTIDE SEQUENCE [LARGE SCALE GENOMIC DNA]</scope>
    <source>
        <strain evidence="2 3">DSM 43866</strain>
    </source>
</reference>
<protein>
    <recommendedName>
        <fullName evidence="4">ABC-2 type transport system permease protein</fullName>
    </recommendedName>
</protein>
<proteinExistence type="predicted"/>
<feature type="transmembrane region" description="Helical" evidence="1">
    <location>
        <begin position="109"/>
        <end position="128"/>
    </location>
</feature>
<dbReference type="AlphaFoldDB" id="A0A561VSR9"/>
<organism evidence="2 3">
    <name type="scientific">Actinoplanes teichomyceticus</name>
    <dbReference type="NCBI Taxonomy" id="1867"/>
    <lineage>
        <taxon>Bacteria</taxon>
        <taxon>Bacillati</taxon>
        <taxon>Actinomycetota</taxon>
        <taxon>Actinomycetes</taxon>
        <taxon>Micromonosporales</taxon>
        <taxon>Micromonosporaceae</taxon>
        <taxon>Actinoplanes</taxon>
    </lineage>
</organism>
<name>A0A561VSR9_ACTTI</name>
<feature type="transmembrane region" description="Helical" evidence="1">
    <location>
        <begin position="12"/>
        <end position="33"/>
    </location>
</feature>
<keyword evidence="3" id="KW-1185">Reference proteome</keyword>